<dbReference type="AlphaFoldDB" id="A0A380TH98"/>
<dbReference type="EMBL" id="UIDG01000459">
    <property type="protein sequence ID" value="SUS07852.1"/>
    <property type="molecule type" value="Genomic_DNA"/>
</dbReference>
<reference evidence="1" key="1">
    <citation type="submission" date="2018-07" db="EMBL/GenBank/DDBJ databases">
        <authorList>
            <person name="Quirk P.G."/>
            <person name="Krulwich T.A."/>
        </authorList>
    </citation>
    <scope>NUCLEOTIDE SEQUENCE</scope>
</reference>
<gene>
    <name evidence="1" type="ORF">DF3PB_5110004</name>
</gene>
<organism evidence="1">
    <name type="scientific">metagenome</name>
    <dbReference type="NCBI Taxonomy" id="256318"/>
    <lineage>
        <taxon>unclassified sequences</taxon>
        <taxon>metagenomes</taxon>
    </lineage>
</organism>
<proteinExistence type="predicted"/>
<name>A0A380TH98_9ZZZZ</name>
<sequence>MAAIASVFTLARVAEMLQEDEDFLHEIVIDMEPEDGVISVYGVGEEYTPAFTDFGIENLKELIPMYREQASPTDTPRS</sequence>
<evidence type="ECO:0000313" key="1">
    <source>
        <dbReference type="EMBL" id="SUS07852.1"/>
    </source>
</evidence>
<protein>
    <submittedName>
        <fullName evidence="1">Uncharacterized protein</fullName>
    </submittedName>
</protein>
<accession>A0A380TH98</accession>